<protein>
    <submittedName>
        <fullName evidence="1">Uncharacterized protein</fullName>
    </submittedName>
</protein>
<dbReference type="AlphaFoldDB" id="A0A6P1CUP4"/>
<organism evidence="1 2">
    <name type="scientific">Nocardia cyriacigeorgica</name>
    <dbReference type="NCBI Taxonomy" id="135487"/>
    <lineage>
        <taxon>Bacteria</taxon>
        <taxon>Bacillati</taxon>
        <taxon>Actinomycetota</taxon>
        <taxon>Actinomycetes</taxon>
        <taxon>Mycobacteriales</taxon>
        <taxon>Nocardiaceae</taxon>
        <taxon>Nocardia</taxon>
    </lineage>
</organism>
<gene>
    <name evidence="1" type="ORF">GV791_14905</name>
</gene>
<sequence length="84" mass="9461">MVEQLAQMPEPTRTEVPLAGFTAEMSRLAKLETLLYQLIWVTAKADPSKAPQAAVPVLPHEKRRQELKRAKRDRLFLRLIPGGG</sequence>
<dbReference type="EMBL" id="JAAGVB010000020">
    <property type="protein sequence ID" value="NEW33845.1"/>
    <property type="molecule type" value="Genomic_DNA"/>
</dbReference>
<evidence type="ECO:0000313" key="1">
    <source>
        <dbReference type="EMBL" id="NEW33845.1"/>
    </source>
</evidence>
<name>A0A6P1CUP4_9NOCA</name>
<evidence type="ECO:0000313" key="2">
    <source>
        <dbReference type="Proteomes" id="UP000471166"/>
    </source>
</evidence>
<accession>A0A6P1CUP4</accession>
<dbReference type="Proteomes" id="UP000471166">
    <property type="component" value="Unassembled WGS sequence"/>
</dbReference>
<dbReference type="RefSeq" id="WP_163845245.1">
    <property type="nucleotide sequence ID" value="NZ_JAAGVB010000020.1"/>
</dbReference>
<comment type="caution">
    <text evidence="1">The sequence shown here is derived from an EMBL/GenBank/DDBJ whole genome shotgun (WGS) entry which is preliminary data.</text>
</comment>
<reference evidence="1 2" key="1">
    <citation type="submission" date="2020-01" db="EMBL/GenBank/DDBJ databases">
        <title>Genetics and antimicrobial susceptibilities of Nocardia species isolated from the soil; a comparison with species isolated from humans.</title>
        <authorList>
            <person name="Carrasco G."/>
            <person name="Monzon S."/>
            <person name="Sansegundo M."/>
            <person name="Garcia E."/>
            <person name="Garrido N."/>
            <person name="Medina M.J."/>
            <person name="Villalon P."/>
            <person name="Ramirez-Arocha A.C."/>
            <person name="Jimenez P."/>
            <person name="Cuesta I."/>
            <person name="Valdezate S."/>
        </authorList>
    </citation>
    <scope>NUCLEOTIDE SEQUENCE [LARGE SCALE GENOMIC DNA]</scope>
    <source>
        <strain evidence="1 2">CNM20110626</strain>
    </source>
</reference>
<proteinExistence type="predicted"/>